<proteinExistence type="inferred from homology"/>
<comment type="similarity">
    <text evidence="3">Belongs to the hyi family.</text>
</comment>
<evidence type="ECO:0000256" key="1">
    <source>
        <dbReference type="ARBA" id="ARBA00000476"/>
    </source>
</evidence>
<dbReference type="Gene3D" id="3.20.20.150">
    <property type="entry name" value="Divalent-metal-dependent TIM barrel enzymes"/>
    <property type="match status" value="1"/>
</dbReference>
<dbReference type="PIRSF" id="PIRSF006241">
    <property type="entry name" value="HyI"/>
    <property type="match status" value="1"/>
</dbReference>
<evidence type="ECO:0000256" key="5">
    <source>
        <dbReference type="ARBA" id="ARBA00017985"/>
    </source>
</evidence>
<feature type="domain" description="Xylose isomerase-like TIM barrel" evidence="8">
    <location>
        <begin position="21"/>
        <end position="239"/>
    </location>
</feature>
<dbReference type="InterPro" id="IPR013022">
    <property type="entry name" value="Xyl_isomerase-like_TIM-brl"/>
</dbReference>
<evidence type="ECO:0000256" key="2">
    <source>
        <dbReference type="ARBA" id="ARBA00002968"/>
    </source>
</evidence>
<dbReference type="InterPro" id="IPR026040">
    <property type="entry name" value="HyI-like"/>
</dbReference>
<evidence type="ECO:0000259" key="8">
    <source>
        <dbReference type="Pfam" id="PF01261"/>
    </source>
</evidence>
<dbReference type="GO" id="GO:0046487">
    <property type="term" value="P:glyoxylate metabolic process"/>
    <property type="evidence" value="ECO:0007669"/>
    <property type="project" value="TreeGrafter"/>
</dbReference>
<accession>A0A914D3D9</accession>
<feature type="active site" description="Proton donor/acceptor" evidence="7">
    <location>
        <position position="129"/>
    </location>
</feature>
<dbReference type="Proteomes" id="UP000887540">
    <property type="component" value="Unplaced"/>
</dbReference>
<dbReference type="EC" id="5.3.1.22" evidence="4"/>
<evidence type="ECO:0000313" key="10">
    <source>
        <dbReference type="WBParaSite" id="ACRNAN_scaffold1754.g20862.t1"/>
    </source>
</evidence>
<reference evidence="10" key="1">
    <citation type="submission" date="2022-11" db="UniProtKB">
        <authorList>
            <consortium name="WormBaseParasite"/>
        </authorList>
    </citation>
    <scope>IDENTIFICATION</scope>
</reference>
<dbReference type="Pfam" id="PF01261">
    <property type="entry name" value="AP_endonuc_2"/>
    <property type="match status" value="1"/>
</dbReference>
<evidence type="ECO:0000256" key="4">
    <source>
        <dbReference type="ARBA" id="ARBA00012570"/>
    </source>
</evidence>
<evidence type="ECO:0000313" key="9">
    <source>
        <dbReference type="Proteomes" id="UP000887540"/>
    </source>
</evidence>
<comment type="function">
    <text evidence="2">Catalyzes the reversible isomerization between hydroxypyruvate and 2-hydroxy-3-oxopropanoate (also termed tartronate semialdehyde).</text>
</comment>
<feature type="active site" description="Proton donor/acceptor" evidence="7">
    <location>
        <position position="223"/>
    </location>
</feature>
<dbReference type="AlphaFoldDB" id="A0A914D3D9"/>
<keyword evidence="6" id="KW-0413">Isomerase</keyword>
<dbReference type="GO" id="GO:0008903">
    <property type="term" value="F:hydroxypyruvate isomerase activity"/>
    <property type="evidence" value="ECO:0007669"/>
    <property type="project" value="UniProtKB-EC"/>
</dbReference>
<dbReference type="InterPro" id="IPR050417">
    <property type="entry name" value="Sugar_Epim/Isomerase"/>
</dbReference>
<protein>
    <recommendedName>
        <fullName evidence="5">Putative hydroxypyruvate isomerase</fullName>
        <ecNumber evidence="4">5.3.1.22</ecNumber>
    </recommendedName>
</protein>
<dbReference type="PANTHER" id="PTHR43489">
    <property type="entry name" value="ISOMERASE"/>
    <property type="match status" value="1"/>
</dbReference>
<dbReference type="InterPro" id="IPR036237">
    <property type="entry name" value="Xyl_isomerase-like_sf"/>
</dbReference>
<evidence type="ECO:0000256" key="6">
    <source>
        <dbReference type="ARBA" id="ARBA00023235"/>
    </source>
</evidence>
<comment type="catalytic activity">
    <reaction evidence="1">
        <text>3-hydroxypyruvate = 2-hydroxy-3-oxopropanoate</text>
        <dbReference type="Rhea" id="RHEA:11952"/>
        <dbReference type="ChEBI" id="CHEBI:17180"/>
        <dbReference type="ChEBI" id="CHEBI:57978"/>
        <dbReference type="EC" id="5.3.1.22"/>
    </reaction>
</comment>
<organism evidence="9 10">
    <name type="scientific">Acrobeloides nanus</name>
    <dbReference type="NCBI Taxonomy" id="290746"/>
    <lineage>
        <taxon>Eukaryota</taxon>
        <taxon>Metazoa</taxon>
        <taxon>Ecdysozoa</taxon>
        <taxon>Nematoda</taxon>
        <taxon>Chromadorea</taxon>
        <taxon>Rhabditida</taxon>
        <taxon>Tylenchina</taxon>
        <taxon>Cephalobomorpha</taxon>
        <taxon>Cephaloboidea</taxon>
        <taxon>Cephalobidae</taxon>
        <taxon>Acrobeloides</taxon>
    </lineage>
</organism>
<name>A0A914D3D9_9BILA</name>
<keyword evidence="9" id="KW-1185">Reference proteome</keyword>
<dbReference type="WBParaSite" id="ACRNAN_scaffold1754.g20862.t1">
    <property type="protein sequence ID" value="ACRNAN_scaffold1754.g20862.t1"/>
    <property type="gene ID" value="ACRNAN_scaffold1754.g20862"/>
</dbReference>
<evidence type="ECO:0000256" key="3">
    <source>
        <dbReference type="ARBA" id="ARBA00005962"/>
    </source>
</evidence>
<dbReference type="SUPFAM" id="SSF51658">
    <property type="entry name" value="Xylose isomerase-like"/>
    <property type="match status" value="1"/>
</dbReference>
<sequence>MKVAANFGTMFTNVPLIERYAKAAKLGFKLVEVPFPYSVDAEVLKREADKYNLKHVLINGPPGNFEAGERGLAALASEKDRFLDSLETAVKYAKVLGLTKEPSAFQVFVEHVRIAAERFAKEGIECLIEPINGYTIPGYFLNSLSQAIQVLELVNNPNLKIMFDFFHIQQISGQLTHEITKFVSKIVSQVPKRDEPHKPGEIDHAYVFNLLKQVNPNWIIGAEYVNTSETEDTVAWVKKYGLEF</sequence>
<dbReference type="PANTHER" id="PTHR43489:SF6">
    <property type="entry name" value="HYDROXYPYRUVATE ISOMERASE-RELATED"/>
    <property type="match status" value="1"/>
</dbReference>
<evidence type="ECO:0000256" key="7">
    <source>
        <dbReference type="PIRSR" id="PIRSR006241-50"/>
    </source>
</evidence>